<reference evidence="3 4" key="1">
    <citation type="submission" date="2024-08" db="EMBL/GenBank/DDBJ databases">
        <title>Whole-genome sequencing of halo(alkali)philic microorganisms from hypersaline lakes.</title>
        <authorList>
            <person name="Sorokin D.Y."/>
            <person name="Merkel A.Y."/>
            <person name="Messina E."/>
            <person name="Yakimov M."/>
        </authorList>
    </citation>
    <scope>NUCLEOTIDE SEQUENCE [LARGE SCALE GENOMIC DNA]</scope>
    <source>
        <strain evidence="3 4">Cl-TMA</strain>
    </source>
</reference>
<evidence type="ECO:0000313" key="3">
    <source>
        <dbReference type="EMBL" id="MFA9461137.1"/>
    </source>
</evidence>
<dbReference type="PANTHER" id="PTHR28008:SF1">
    <property type="entry name" value="DOMAIN PROTEIN, PUTATIVE (AFU_ORTHOLOGUE AFUA_3G10980)-RELATED"/>
    <property type="match status" value="1"/>
</dbReference>
<accession>A0ABV4TVZ1</accession>
<proteinExistence type="predicted"/>
<organism evidence="3 4">
    <name type="scientific">Thiohalorhabdus methylotrophus</name>
    <dbReference type="NCBI Taxonomy" id="3242694"/>
    <lineage>
        <taxon>Bacteria</taxon>
        <taxon>Pseudomonadati</taxon>
        <taxon>Pseudomonadota</taxon>
        <taxon>Gammaproteobacteria</taxon>
        <taxon>Thiohalorhabdales</taxon>
        <taxon>Thiohalorhabdaceae</taxon>
        <taxon>Thiohalorhabdus</taxon>
    </lineage>
</organism>
<comment type="caution">
    <text evidence="3">The sequence shown here is derived from an EMBL/GenBank/DDBJ whole genome shotgun (WGS) entry which is preliminary data.</text>
</comment>
<feature type="domain" description="VanZ-like" evidence="2">
    <location>
        <begin position="41"/>
        <end position="124"/>
    </location>
</feature>
<keyword evidence="1" id="KW-0812">Transmembrane</keyword>
<dbReference type="InterPro" id="IPR006976">
    <property type="entry name" value="VanZ-like"/>
</dbReference>
<evidence type="ECO:0000313" key="4">
    <source>
        <dbReference type="Proteomes" id="UP001575181"/>
    </source>
</evidence>
<evidence type="ECO:0000259" key="2">
    <source>
        <dbReference type="Pfam" id="PF04892"/>
    </source>
</evidence>
<sequence>MDRALRPRTATVLWISAWLLWAALITISSHFPGTLLPVYPFQGADKALHTGVYFVLGVLGVGAAARMRPRWPRPTWGSMGLLAGALFGGLDEYHQSFVAGRRMSMEDWVADLLGLAIAVIVARAARGALARVWLGLERP</sequence>
<keyword evidence="4" id="KW-1185">Reference proteome</keyword>
<dbReference type="EMBL" id="JBGUAW010000006">
    <property type="protein sequence ID" value="MFA9461137.1"/>
    <property type="molecule type" value="Genomic_DNA"/>
</dbReference>
<gene>
    <name evidence="3" type="ORF">ACERLL_09905</name>
</gene>
<dbReference type="Proteomes" id="UP001575181">
    <property type="component" value="Unassembled WGS sequence"/>
</dbReference>
<name>A0ABV4TVZ1_9GAMM</name>
<protein>
    <submittedName>
        <fullName evidence="3">VanZ family protein</fullName>
    </submittedName>
</protein>
<feature type="transmembrane region" description="Helical" evidence="1">
    <location>
        <begin position="110"/>
        <end position="134"/>
    </location>
</feature>
<feature type="transmembrane region" description="Helical" evidence="1">
    <location>
        <begin position="12"/>
        <end position="31"/>
    </location>
</feature>
<keyword evidence="1" id="KW-1133">Transmembrane helix</keyword>
<keyword evidence="1" id="KW-0472">Membrane</keyword>
<dbReference type="RefSeq" id="WP_373655923.1">
    <property type="nucleotide sequence ID" value="NZ_JBGUAW010000006.1"/>
</dbReference>
<dbReference type="NCBIfam" id="NF037970">
    <property type="entry name" value="vanZ_1"/>
    <property type="match status" value="1"/>
</dbReference>
<evidence type="ECO:0000256" key="1">
    <source>
        <dbReference type="SAM" id="Phobius"/>
    </source>
</evidence>
<dbReference type="Pfam" id="PF04892">
    <property type="entry name" value="VanZ"/>
    <property type="match status" value="1"/>
</dbReference>
<dbReference type="PANTHER" id="PTHR28008">
    <property type="entry name" value="DOMAIN PROTEIN, PUTATIVE (AFU_ORTHOLOGUE AFUA_3G10980)-RELATED"/>
    <property type="match status" value="1"/>
</dbReference>
<feature type="transmembrane region" description="Helical" evidence="1">
    <location>
        <begin position="51"/>
        <end position="67"/>
    </location>
</feature>